<comment type="similarity">
    <text evidence="1 23">Belongs to the short-chain dehydrogenases/reductases (SDR) family.</text>
</comment>
<comment type="catalytic activity">
    <reaction evidence="11">
        <text>resolvin D1 + NAD(+) = 8-oxoresolvin D1 + NADH + H(+)</text>
        <dbReference type="Rhea" id="RHEA:50124"/>
        <dbReference type="ChEBI" id="CHEBI:15378"/>
        <dbReference type="ChEBI" id="CHEBI:57540"/>
        <dbReference type="ChEBI" id="CHEBI:57945"/>
        <dbReference type="ChEBI" id="CHEBI:132079"/>
        <dbReference type="ChEBI" id="CHEBI:132080"/>
    </reaction>
    <physiologicalReaction direction="left-to-right" evidence="11">
        <dbReference type="Rhea" id="RHEA:50125"/>
    </physiologicalReaction>
</comment>
<dbReference type="RefSeq" id="XP_030649046.1">
    <property type="nucleotide sequence ID" value="XM_030793186.1"/>
</dbReference>
<evidence type="ECO:0000256" key="14">
    <source>
        <dbReference type="ARBA" id="ARBA00048144"/>
    </source>
</evidence>
<keyword evidence="2" id="KW-0644">Prostaglandin metabolism</keyword>
<comment type="catalytic activity">
    <reaction evidence="20">
        <text>resolvin D2 + NAD(+) = 16-oxoresolvin D2 + NADH + H(+)</text>
        <dbReference type="Rhea" id="RHEA:53588"/>
        <dbReference type="ChEBI" id="CHEBI:15378"/>
        <dbReference type="ChEBI" id="CHEBI:57540"/>
        <dbReference type="ChEBI" id="CHEBI:57945"/>
        <dbReference type="ChEBI" id="CHEBI:133367"/>
        <dbReference type="ChEBI" id="CHEBI:137498"/>
    </reaction>
    <physiologicalReaction direction="left-to-right" evidence="20">
        <dbReference type="Rhea" id="RHEA:53589"/>
    </physiologicalReaction>
</comment>
<evidence type="ECO:0000256" key="3">
    <source>
        <dbReference type="ARBA" id="ARBA00023002"/>
    </source>
</evidence>
<dbReference type="CDD" id="cd05323">
    <property type="entry name" value="ADH_SDR_c_like"/>
    <property type="match status" value="1"/>
</dbReference>
<comment type="catalytic activity">
    <reaction evidence="18">
        <text>prostaglandin A1 + NAD(+) = 15-oxo-prostaglandin A1 + NADH + H(+)</text>
        <dbReference type="Rhea" id="RHEA:41263"/>
        <dbReference type="ChEBI" id="CHEBI:15378"/>
        <dbReference type="ChEBI" id="CHEBI:57398"/>
        <dbReference type="ChEBI" id="CHEBI:57540"/>
        <dbReference type="ChEBI" id="CHEBI:57945"/>
        <dbReference type="ChEBI" id="CHEBI:85072"/>
    </reaction>
    <physiologicalReaction direction="left-to-right" evidence="18">
        <dbReference type="Rhea" id="RHEA:41264"/>
    </physiologicalReaction>
</comment>
<dbReference type="AlphaFoldDB" id="A0A6J2WXX6"/>
<evidence type="ECO:0000256" key="21">
    <source>
        <dbReference type="ARBA" id="ARBA00049151"/>
    </source>
</evidence>
<dbReference type="EC" id="1.1.1.232" evidence="5"/>
<dbReference type="GO" id="GO:0006693">
    <property type="term" value="P:prostaglandin metabolic process"/>
    <property type="evidence" value="ECO:0007669"/>
    <property type="project" value="UniProtKB-KW"/>
</dbReference>
<dbReference type="GO" id="GO:0047034">
    <property type="term" value="F:15-hydroxyicosatetraenoate dehydrogenase activity"/>
    <property type="evidence" value="ECO:0007669"/>
    <property type="project" value="UniProtKB-EC"/>
</dbReference>
<keyword evidence="3" id="KW-0560">Oxidoreductase</keyword>
<comment type="catalytic activity">
    <reaction evidence="14">
        <text>(11R)-hydroxy-(5Z,8Z,12E,14Z)-eicosatetraenoate + NAD(+) = 11-oxo-(5Z,8Z,12E,14Z)-eicosatetraenoate + NADH + H(+)</text>
        <dbReference type="Rhea" id="RHEA:48640"/>
        <dbReference type="ChEBI" id="CHEBI:15378"/>
        <dbReference type="ChEBI" id="CHEBI:57540"/>
        <dbReference type="ChEBI" id="CHEBI:57945"/>
        <dbReference type="ChEBI" id="CHEBI:78836"/>
        <dbReference type="ChEBI" id="CHEBI:90697"/>
    </reaction>
    <physiologicalReaction direction="left-to-right" evidence="14">
        <dbReference type="Rhea" id="RHEA:48641"/>
    </physiologicalReaction>
</comment>
<comment type="catalytic activity">
    <reaction evidence="21">
        <text>(15S)-hydroxy-(5Z,8Z,11Z,13E)-eicosatetraenoate + NAD(+) = 15-oxo-(5Z,8Z,11Z,13E)-eicosatetraenoate + NADH + H(+)</text>
        <dbReference type="Rhea" id="RHEA:23260"/>
        <dbReference type="ChEBI" id="CHEBI:15378"/>
        <dbReference type="ChEBI" id="CHEBI:57409"/>
        <dbReference type="ChEBI" id="CHEBI:57410"/>
        <dbReference type="ChEBI" id="CHEBI:57540"/>
        <dbReference type="ChEBI" id="CHEBI:57945"/>
        <dbReference type="EC" id="1.1.1.232"/>
    </reaction>
    <physiologicalReaction direction="left-to-right" evidence="21">
        <dbReference type="Rhea" id="RHEA:23261"/>
    </physiologicalReaction>
</comment>
<evidence type="ECO:0000256" key="18">
    <source>
        <dbReference type="ARBA" id="ARBA00048611"/>
    </source>
</evidence>
<comment type="catalytic activity">
    <reaction evidence="17">
        <text>lipoxin A4 + NAD(+) = 15-oxo-(5S,6R)-dihydroxy-(7E,9E,11Z,13E)-eicosatetraenoate + NADH + H(+)</text>
        <dbReference type="Rhea" id="RHEA:41572"/>
        <dbReference type="ChEBI" id="CHEBI:15378"/>
        <dbReference type="ChEBI" id="CHEBI:57540"/>
        <dbReference type="ChEBI" id="CHEBI:57945"/>
        <dbReference type="ChEBI" id="CHEBI:67026"/>
        <dbReference type="ChEBI" id="CHEBI:78311"/>
    </reaction>
    <physiologicalReaction direction="left-to-right" evidence="17">
        <dbReference type="Rhea" id="RHEA:41573"/>
    </physiologicalReaction>
</comment>
<evidence type="ECO:0000256" key="5">
    <source>
        <dbReference type="ARBA" id="ARBA00039060"/>
    </source>
</evidence>
<evidence type="ECO:0000313" key="24">
    <source>
        <dbReference type="Proteomes" id="UP000504632"/>
    </source>
</evidence>
<comment type="catalytic activity">
    <reaction evidence="19">
        <text>prostaglandin E2 + NAD(+) = 15-oxoprostaglandin E2 + NADH + H(+)</text>
        <dbReference type="Rhea" id="RHEA:11876"/>
        <dbReference type="ChEBI" id="CHEBI:15378"/>
        <dbReference type="ChEBI" id="CHEBI:57400"/>
        <dbReference type="ChEBI" id="CHEBI:57540"/>
        <dbReference type="ChEBI" id="CHEBI:57945"/>
        <dbReference type="ChEBI" id="CHEBI:606564"/>
        <dbReference type="EC" id="1.1.1.141"/>
    </reaction>
    <physiologicalReaction direction="left-to-right" evidence="19">
        <dbReference type="Rhea" id="RHEA:11877"/>
    </physiologicalReaction>
</comment>
<evidence type="ECO:0000256" key="15">
    <source>
        <dbReference type="ARBA" id="ARBA00048170"/>
    </source>
</evidence>
<evidence type="ECO:0000256" key="4">
    <source>
        <dbReference type="ARBA" id="ARBA00038968"/>
    </source>
</evidence>
<comment type="catalytic activity">
    <reaction evidence="22">
        <text>resolvin E1 + NAD(+) = 18-oxo-resolvin E1 + NADH + H(+)</text>
        <dbReference type="Rhea" id="RHEA:49244"/>
        <dbReference type="ChEBI" id="CHEBI:15378"/>
        <dbReference type="ChEBI" id="CHEBI:57540"/>
        <dbReference type="ChEBI" id="CHEBI:57945"/>
        <dbReference type="ChEBI" id="CHEBI:91000"/>
        <dbReference type="ChEBI" id="CHEBI:91001"/>
    </reaction>
    <physiologicalReaction direction="left-to-right" evidence="22">
        <dbReference type="Rhea" id="RHEA:49245"/>
    </physiologicalReaction>
</comment>
<comment type="catalytic activity">
    <reaction evidence="13">
        <text>15-oxo-(5S,6R)-dihydroxy-(7E,9E,11Z)-eicosatrienoate + NADH + H(+) = (5S,6R,15S)-trihydroxy-(7E,9E,11Z)-eicosatrienoate + NAD(+)</text>
        <dbReference type="Rhea" id="RHEA:41596"/>
        <dbReference type="ChEBI" id="CHEBI:15378"/>
        <dbReference type="ChEBI" id="CHEBI:57540"/>
        <dbReference type="ChEBI" id="CHEBI:57945"/>
        <dbReference type="ChEBI" id="CHEBI:78325"/>
        <dbReference type="ChEBI" id="CHEBI:78329"/>
    </reaction>
    <physiologicalReaction direction="left-to-right" evidence="13">
        <dbReference type="Rhea" id="RHEA:41597"/>
    </physiologicalReaction>
</comment>
<dbReference type="FunCoup" id="A0A6J2WXX6">
    <property type="interactions" value="2"/>
</dbReference>
<name>A0A6J2WXX6_CHACN</name>
<evidence type="ECO:0000256" key="7">
    <source>
        <dbReference type="ARBA" id="ARBA00041812"/>
    </source>
</evidence>
<comment type="catalytic activity">
    <reaction evidence="12">
        <text>14-hydroxy-(4Z,7Z,10Z,12E,16Z,19Z)-docosahexaenoate + NAD(+) = 14-oxo-(4Z,7Z,10Z,12E,16Z,19Z)-docosahexaenoate + NADH + H(+)</text>
        <dbReference type="Rhea" id="RHEA:48952"/>
        <dbReference type="ChEBI" id="CHEBI:15378"/>
        <dbReference type="ChEBI" id="CHEBI:57540"/>
        <dbReference type="ChEBI" id="CHEBI:57945"/>
        <dbReference type="ChEBI" id="CHEBI:90866"/>
        <dbReference type="ChEBI" id="CHEBI:90867"/>
    </reaction>
    <physiologicalReaction direction="left-to-right" evidence="12">
        <dbReference type="Rhea" id="RHEA:48953"/>
    </physiologicalReaction>
</comment>
<dbReference type="PANTHER" id="PTHR44229">
    <property type="entry name" value="15-HYDROXYPROSTAGLANDIN DEHYDROGENASE [NAD(+)]"/>
    <property type="match status" value="1"/>
</dbReference>
<comment type="function">
    <text evidence="9">Catalyzes the NAD-dependent dehydrogenation (oxidation) of a broad array of hydroxylated polyunsaturated fatty acids (mainly eicosanoids and docosanoids, including prostaglandins, lipoxins and resolvins), yielding their corresponding keto (oxo) metabolites. Decreases the levels of the pro-proliferative prostaglandins such as prostaglandin E2 (whose activity is increased in cancer because of an increase in the expression of cyclooxygenase 2) and generates oxo-fatty acid products that can profoundly influence cell function by abrogating pro-inflammatory cytokine expression. Converts resolvins E1, D1 and D2 to their oxo products, which represents a mode of resolvin inactivation. Resolvin E1 plays important roles during the resolution phase of acute inflammation, while resolvins D1 and D2 have a unique role in obesity-induced adipose inflammation.</text>
</comment>
<dbReference type="InterPro" id="IPR002347">
    <property type="entry name" value="SDR_fam"/>
</dbReference>
<proteinExistence type="inferred from homology"/>
<evidence type="ECO:0000256" key="20">
    <source>
        <dbReference type="ARBA" id="ARBA00048921"/>
    </source>
</evidence>
<dbReference type="EC" id="1.1.1.141" evidence="4"/>
<evidence type="ECO:0000256" key="23">
    <source>
        <dbReference type="RuleBase" id="RU000363"/>
    </source>
</evidence>
<evidence type="ECO:0000256" key="16">
    <source>
        <dbReference type="ARBA" id="ARBA00048393"/>
    </source>
</evidence>
<dbReference type="Proteomes" id="UP000504632">
    <property type="component" value="Chromosome 16"/>
</dbReference>
<evidence type="ECO:0000256" key="12">
    <source>
        <dbReference type="ARBA" id="ARBA00048008"/>
    </source>
</evidence>
<dbReference type="FunFam" id="3.40.50.720:FF:000149">
    <property type="entry name" value="15-hydroxyprostaglandin dehydrogenase [NAD(+)]"/>
    <property type="match status" value="1"/>
</dbReference>
<comment type="catalytic activity">
    <reaction evidence="10">
        <text>prostaglandin E1 + NAD(+) = 15-oxoprostaglandin E1 + NADH + H(+)</text>
        <dbReference type="Rhea" id="RHEA:16477"/>
        <dbReference type="ChEBI" id="CHEBI:15378"/>
        <dbReference type="ChEBI" id="CHEBI:57397"/>
        <dbReference type="ChEBI" id="CHEBI:57401"/>
        <dbReference type="ChEBI" id="CHEBI:57540"/>
        <dbReference type="ChEBI" id="CHEBI:57945"/>
    </reaction>
    <physiologicalReaction direction="left-to-right" evidence="10">
        <dbReference type="Rhea" id="RHEA:16478"/>
    </physiologicalReaction>
</comment>
<dbReference type="OrthoDB" id="37659at2759"/>
<gene>
    <name evidence="25" type="primary">zgc:56585</name>
</gene>
<keyword evidence="2" id="KW-0443">Lipid metabolism</keyword>
<dbReference type="InParanoid" id="A0A6J2WXX6"/>
<dbReference type="GO" id="GO:0016404">
    <property type="term" value="F:15-hydroxyprostaglandin dehydrogenase (NAD+) activity"/>
    <property type="evidence" value="ECO:0007669"/>
    <property type="project" value="UniProtKB-EC"/>
</dbReference>
<sequence>MLNGKVAIVTGAAQGLGRSFCDILLQNGARVALLDVNEVLGKEVKDDFEKKYGPDKTQFIKCDVSKDEDFKDGFQKTVEKFSGVDIVCNNAGIVDEKNWEKTISINLAGVVRGTYLALDCMKKENGGRGGVIVNVASLAGLGPLPPAPIYTATKHGVMGFSRAMAAVSELTGAGVRINILCPSFVSTDLLSTFHQEEKTGQFFCLKDLSASLLEKYGVLEPAVVAKGLFLLVTDESKNGEVLLISRERAAFVVFPKGTGELPCVPVSL</sequence>
<dbReference type="InterPro" id="IPR036291">
    <property type="entry name" value="NAD(P)-bd_dom_sf"/>
</dbReference>
<dbReference type="PROSITE" id="PS00061">
    <property type="entry name" value="ADH_SHORT"/>
    <property type="match status" value="1"/>
</dbReference>
<evidence type="ECO:0000256" key="8">
    <source>
        <dbReference type="ARBA" id="ARBA00042026"/>
    </source>
</evidence>
<evidence type="ECO:0000256" key="13">
    <source>
        <dbReference type="ARBA" id="ARBA00048140"/>
    </source>
</evidence>
<comment type="catalytic activity">
    <reaction evidence="15">
        <text>resolvin D1 + NAD(+) = 17-oxoresolvin D1 + NADH + H(+)</text>
        <dbReference type="Rhea" id="RHEA:50128"/>
        <dbReference type="ChEBI" id="CHEBI:15378"/>
        <dbReference type="ChEBI" id="CHEBI:57540"/>
        <dbReference type="ChEBI" id="CHEBI:57945"/>
        <dbReference type="ChEBI" id="CHEBI:132079"/>
        <dbReference type="ChEBI" id="CHEBI:132081"/>
    </reaction>
    <physiologicalReaction direction="left-to-right" evidence="15">
        <dbReference type="Rhea" id="RHEA:50129"/>
    </physiologicalReaction>
</comment>
<evidence type="ECO:0000256" key="9">
    <source>
        <dbReference type="ARBA" id="ARBA00045705"/>
    </source>
</evidence>
<dbReference type="PRINTS" id="PR00081">
    <property type="entry name" value="GDHRDH"/>
</dbReference>
<dbReference type="PANTHER" id="PTHR44229:SF5">
    <property type="entry name" value="15-HYDROXYPROSTAGLANDIN DEHYDROGENASE [NAD(+)]"/>
    <property type="match status" value="1"/>
</dbReference>
<accession>A0A6J2WXX6</accession>
<evidence type="ECO:0000256" key="6">
    <source>
        <dbReference type="ARBA" id="ARBA00040276"/>
    </source>
</evidence>
<evidence type="ECO:0000256" key="1">
    <source>
        <dbReference type="ARBA" id="ARBA00006484"/>
    </source>
</evidence>
<dbReference type="InterPro" id="IPR020904">
    <property type="entry name" value="Sc_DH/Rdtase_CS"/>
</dbReference>
<dbReference type="PRINTS" id="PR00080">
    <property type="entry name" value="SDRFAMILY"/>
</dbReference>
<organism evidence="24 25">
    <name type="scientific">Chanos chanos</name>
    <name type="common">Milkfish</name>
    <name type="synonym">Mugil chanos</name>
    <dbReference type="NCBI Taxonomy" id="29144"/>
    <lineage>
        <taxon>Eukaryota</taxon>
        <taxon>Metazoa</taxon>
        <taxon>Chordata</taxon>
        <taxon>Craniata</taxon>
        <taxon>Vertebrata</taxon>
        <taxon>Euteleostomi</taxon>
        <taxon>Actinopterygii</taxon>
        <taxon>Neopterygii</taxon>
        <taxon>Teleostei</taxon>
        <taxon>Ostariophysi</taxon>
        <taxon>Gonorynchiformes</taxon>
        <taxon>Chanidae</taxon>
        <taxon>Chanos</taxon>
    </lineage>
</organism>
<evidence type="ECO:0000256" key="11">
    <source>
        <dbReference type="ARBA" id="ARBA00047672"/>
    </source>
</evidence>
<evidence type="ECO:0000256" key="17">
    <source>
        <dbReference type="ARBA" id="ARBA00048535"/>
    </source>
</evidence>
<dbReference type="SUPFAM" id="SSF51735">
    <property type="entry name" value="NAD(P)-binding Rossmann-fold domains"/>
    <property type="match status" value="1"/>
</dbReference>
<keyword evidence="2" id="KW-0276">Fatty acid metabolism</keyword>
<evidence type="ECO:0000256" key="2">
    <source>
        <dbReference type="ARBA" id="ARBA00022501"/>
    </source>
</evidence>
<evidence type="ECO:0000256" key="22">
    <source>
        <dbReference type="ARBA" id="ARBA00049188"/>
    </source>
</evidence>
<evidence type="ECO:0000256" key="10">
    <source>
        <dbReference type="ARBA" id="ARBA00047325"/>
    </source>
</evidence>
<evidence type="ECO:0000256" key="19">
    <source>
        <dbReference type="ARBA" id="ARBA00048739"/>
    </source>
</evidence>
<dbReference type="GO" id="GO:0005737">
    <property type="term" value="C:cytoplasm"/>
    <property type="evidence" value="ECO:0007669"/>
    <property type="project" value="TreeGrafter"/>
</dbReference>
<dbReference type="GeneID" id="115829135"/>
<keyword evidence="24" id="KW-1185">Reference proteome</keyword>
<comment type="catalytic activity">
    <reaction evidence="16">
        <text>resolvin D2 + NAD(+) = 7-oxoresolvin D2 + NADH + H(+)</text>
        <dbReference type="Rhea" id="RHEA:53584"/>
        <dbReference type="ChEBI" id="CHEBI:15378"/>
        <dbReference type="ChEBI" id="CHEBI:57540"/>
        <dbReference type="ChEBI" id="CHEBI:57945"/>
        <dbReference type="ChEBI" id="CHEBI:133367"/>
        <dbReference type="ChEBI" id="CHEBI:137497"/>
    </reaction>
    <physiologicalReaction direction="left-to-right" evidence="16">
        <dbReference type="Rhea" id="RHEA:53585"/>
    </physiologicalReaction>
</comment>
<evidence type="ECO:0000313" key="25">
    <source>
        <dbReference type="RefSeq" id="XP_030649046.1"/>
    </source>
</evidence>
<dbReference type="Pfam" id="PF00106">
    <property type="entry name" value="adh_short"/>
    <property type="match status" value="1"/>
</dbReference>
<protein>
    <recommendedName>
        <fullName evidence="6">15-hydroxyprostaglandin dehydrogenase [NAD(+)]</fullName>
        <ecNumber evidence="4">1.1.1.141</ecNumber>
        <ecNumber evidence="5">1.1.1.232</ecNumber>
    </recommendedName>
    <alternativeName>
        <fullName evidence="8">Eicosanoid/docosanoid dehydrogenase [NAD(+)]</fullName>
    </alternativeName>
    <alternativeName>
        <fullName evidence="7">Prostaglandin dehydrogenase 1</fullName>
    </alternativeName>
</protein>
<reference evidence="25" key="1">
    <citation type="submission" date="2025-08" db="UniProtKB">
        <authorList>
            <consortium name="RefSeq"/>
        </authorList>
    </citation>
    <scope>IDENTIFICATION</scope>
</reference>
<dbReference type="Gene3D" id="3.40.50.720">
    <property type="entry name" value="NAD(P)-binding Rossmann-like Domain"/>
    <property type="match status" value="1"/>
</dbReference>